<proteinExistence type="predicted"/>
<dbReference type="EMBL" id="GGEC01078315">
    <property type="protein sequence ID" value="MBX58799.1"/>
    <property type="molecule type" value="Transcribed_RNA"/>
</dbReference>
<name>A0A2P2PVY5_RHIMU</name>
<evidence type="ECO:0000313" key="1">
    <source>
        <dbReference type="EMBL" id="MBX58799.1"/>
    </source>
</evidence>
<reference evidence="1" key="1">
    <citation type="submission" date="2018-02" db="EMBL/GenBank/DDBJ databases">
        <title>Rhizophora mucronata_Transcriptome.</title>
        <authorList>
            <person name="Meera S.P."/>
            <person name="Sreeshan A."/>
            <person name="Augustine A."/>
        </authorList>
    </citation>
    <scope>NUCLEOTIDE SEQUENCE</scope>
    <source>
        <tissue evidence="1">Leaf</tissue>
    </source>
</reference>
<accession>A0A2P2PVY5</accession>
<protein>
    <submittedName>
        <fullName evidence="1">Uncharacterized protein</fullName>
    </submittedName>
</protein>
<sequence>MWNPMRKSNCTHLIFQMGLKQ</sequence>
<organism evidence="1">
    <name type="scientific">Rhizophora mucronata</name>
    <name type="common">Asiatic mangrove</name>
    <dbReference type="NCBI Taxonomy" id="61149"/>
    <lineage>
        <taxon>Eukaryota</taxon>
        <taxon>Viridiplantae</taxon>
        <taxon>Streptophyta</taxon>
        <taxon>Embryophyta</taxon>
        <taxon>Tracheophyta</taxon>
        <taxon>Spermatophyta</taxon>
        <taxon>Magnoliopsida</taxon>
        <taxon>eudicotyledons</taxon>
        <taxon>Gunneridae</taxon>
        <taxon>Pentapetalae</taxon>
        <taxon>rosids</taxon>
        <taxon>fabids</taxon>
        <taxon>Malpighiales</taxon>
        <taxon>Rhizophoraceae</taxon>
        <taxon>Rhizophora</taxon>
    </lineage>
</organism>
<dbReference type="AlphaFoldDB" id="A0A2P2PVY5"/>